<accession>A0A815SLF4</accession>
<protein>
    <submittedName>
        <fullName evidence="1">Uncharacterized protein</fullName>
    </submittedName>
</protein>
<reference evidence="1" key="1">
    <citation type="submission" date="2021-02" db="EMBL/GenBank/DDBJ databases">
        <authorList>
            <person name="Nowell W R."/>
        </authorList>
    </citation>
    <scope>NUCLEOTIDE SEQUENCE</scope>
</reference>
<name>A0A815SLF4_9BILA</name>
<comment type="caution">
    <text evidence="1">The sequence shown here is derived from an EMBL/GenBank/DDBJ whole genome shotgun (WGS) entry which is preliminary data.</text>
</comment>
<gene>
    <name evidence="1" type="ORF">SEV965_LOCUS35674</name>
</gene>
<dbReference type="AlphaFoldDB" id="A0A815SLF4"/>
<evidence type="ECO:0000313" key="2">
    <source>
        <dbReference type="Proteomes" id="UP000663889"/>
    </source>
</evidence>
<sequence length="80" mass="9761">PYTSKHFFPIELLGGYLWQEILELHVLYLSESEFHISIYKYFPPIDLDIVIDSFKYFVRRYSNWHMIIDQWKLQSSTADK</sequence>
<evidence type="ECO:0000313" key="1">
    <source>
        <dbReference type="EMBL" id="CAF1493029.1"/>
    </source>
</evidence>
<organism evidence="1 2">
    <name type="scientific">Rotaria sordida</name>
    <dbReference type="NCBI Taxonomy" id="392033"/>
    <lineage>
        <taxon>Eukaryota</taxon>
        <taxon>Metazoa</taxon>
        <taxon>Spiralia</taxon>
        <taxon>Gnathifera</taxon>
        <taxon>Rotifera</taxon>
        <taxon>Eurotatoria</taxon>
        <taxon>Bdelloidea</taxon>
        <taxon>Philodinida</taxon>
        <taxon>Philodinidae</taxon>
        <taxon>Rotaria</taxon>
    </lineage>
</organism>
<feature type="non-terminal residue" evidence="1">
    <location>
        <position position="1"/>
    </location>
</feature>
<proteinExistence type="predicted"/>
<dbReference type="EMBL" id="CAJNOU010005957">
    <property type="protein sequence ID" value="CAF1493029.1"/>
    <property type="molecule type" value="Genomic_DNA"/>
</dbReference>
<dbReference type="Proteomes" id="UP000663889">
    <property type="component" value="Unassembled WGS sequence"/>
</dbReference>